<dbReference type="SUPFAM" id="SSF53955">
    <property type="entry name" value="Lysozyme-like"/>
    <property type="match status" value="1"/>
</dbReference>
<evidence type="ECO:0000313" key="3">
    <source>
        <dbReference type="EMBL" id="AXI29448.1"/>
    </source>
</evidence>
<name>A0AA86I071_PRIMG</name>
<dbReference type="Pfam" id="PF01464">
    <property type="entry name" value="SLT"/>
    <property type="match status" value="1"/>
</dbReference>
<reference evidence="3 4" key="1">
    <citation type="submission" date="2017-07" db="EMBL/GenBank/DDBJ databases">
        <title>Isolation and development of strain Bacillus megaterium SR7 for enhanced growth and metabolite production under supercritical carbon dioxide.</title>
        <authorList>
            <person name="Freedman A.J.E."/>
            <person name="Peet K.C."/>
            <person name="Boock J.T."/>
            <person name="Penn K."/>
            <person name="Prather K.L.J."/>
            <person name="Thompson J.R."/>
        </authorList>
    </citation>
    <scope>NUCLEOTIDE SEQUENCE [LARGE SCALE GENOMIC DNA]</scope>
    <source>
        <strain evidence="3 4">SR7</strain>
    </source>
</reference>
<gene>
    <name evidence="3" type="ORF">CIB87_10650</name>
</gene>
<dbReference type="InterPro" id="IPR008258">
    <property type="entry name" value="Transglycosylase_SLT_dom_1"/>
</dbReference>
<evidence type="ECO:0000259" key="2">
    <source>
        <dbReference type="Pfam" id="PF01464"/>
    </source>
</evidence>
<dbReference type="CDD" id="cd00254">
    <property type="entry name" value="LT-like"/>
    <property type="match status" value="1"/>
</dbReference>
<feature type="compositionally biased region" description="Polar residues" evidence="1">
    <location>
        <begin position="206"/>
        <end position="226"/>
    </location>
</feature>
<dbReference type="RefSeq" id="WP_114895465.1">
    <property type="nucleotide sequence ID" value="NZ_CP022674.1"/>
</dbReference>
<dbReference type="Proteomes" id="UP000253834">
    <property type="component" value="Chromosome"/>
</dbReference>
<evidence type="ECO:0000256" key="1">
    <source>
        <dbReference type="SAM" id="MobiDB-lite"/>
    </source>
</evidence>
<evidence type="ECO:0000313" key="4">
    <source>
        <dbReference type="Proteomes" id="UP000253834"/>
    </source>
</evidence>
<proteinExistence type="predicted"/>
<organism evidence="3 4">
    <name type="scientific">Priestia megaterium</name>
    <name type="common">Bacillus megaterium</name>
    <dbReference type="NCBI Taxonomy" id="1404"/>
    <lineage>
        <taxon>Bacteria</taxon>
        <taxon>Bacillati</taxon>
        <taxon>Bacillota</taxon>
        <taxon>Bacilli</taxon>
        <taxon>Bacillales</taxon>
        <taxon>Bacillaceae</taxon>
        <taxon>Priestia</taxon>
    </lineage>
</organism>
<accession>A0AA86I071</accession>
<feature type="region of interest" description="Disordered" evidence="1">
    <location>
        <begin position="196"/>
        <end position="236"/>
    </location>
</feature>
<dbReference type="Gene3D" id="1.10.530.10">
    <property type="match status" value="1"/>
</dbReference>
<dbReference type="AlphaFoldDB" id="A0AA86I071"/>
<feature type="domain" description="Transglycosylase SLT" evidence="2">
    <location>
        <begin position="55"/>
        <end position="135"/>
    </location>
</feature>
<sequence length="277" mass="29761">MKIKRNGAYINPLSYLQGKAGGGGGSFGAAPSGNLAQWIAAGMARAGVSGDAWRTGLNWIIQKESSGNPRAVGAMTSTGRAKGLMQLMDMHTRGHNPFDPVYNIATGIKYIKGRYGSVGSAIAHHKRVHWYANGTGVGGHPGGDAVMGDNRKNEPFMLPNGQLGLSPNVSTLFPDLPKGTMVWSSLKEFCKQYNPFPKKENKGDGDTNNGPSGDDSPSINEFNDTPSISSSQKSVVYSPTITIQVTGKDDAQDIESRVKQILEEHYKKVNELMFDND</sequence>
<dbReference type="EMBL" id="CP022674">
    <property type="protein sequence ID" value="AXI29448.1"/>
    <property type="molecule type" value="Genomic_DNA"/>
</dbReference>
<feature type="compositionally biased region" description="Low complexity" evidence="1">
    <location>
        <begin position="227"/>
        <end position="236"/>
    </location>
</feature>
<protein>
    <recommendedName>
        <fullName evidence="2">Transglycosylase SLT domain-containing protein</fullName>
    </recommendedName>
</protein>
<dbReference type="InterPro" id="IPR023346">
    <property type="entry name" value="Lysozyme-like_dom_sf"/>
</dbReference>